<comment type="similarity">
    <text evidence="1">Belongs to the metallo-dependent hydrolases superfamily. NagA family.</text>
</comment>
<dbReference type="NCBIfam" id="TIGR00221">
    <property type="entry name" value="nagA"/>
    <property type="match status" value="1"/>
</dbReference>
<protein>
    <submittedName>
        <fullName evidence="5">N-acetylglucosamine-6-phosphate deacetylase</fullName>
        <ecNumber evidence="5">3.5.1.25</ecNumber>
    </submittedName>
</protein>
<evidence type="ECO:0000313" key="6">
    <source>
        <dbReference type="Proteomes" id="UP000001732"/>
    </source>
</evidence>
<dbReference type="RefSeq" id="WP_012544420.1">
    <property type="nucleotide sequence ID" value="NC_011295.1"/>
</dbReference>
<dbReference type="EC" id="3.5.1.25" evidence="5"/>
<dbReference type="Proteomes" id="UP000001732">
    <property type="component" value="Chromosome"/>
</dbReference>
<dbReference type="AlphaFoldDB" id="B5YA34"/>
<dbReference type="GO" id="GO:0008448">
    <property type="term" value="F:N-acetylglucosamine-6-phosphate deacetylase activity"/>
    <property type="evidence" value="ECO:0007669"/>
    <property type="project" value="UniProtKB-EC"/>
</dbReference>
<organism evidence="5 6">
    <name type="scientific">Coprothermobacter proteolyticus (strain ATCC 35245 / DSM 5265 / OCM 4 / BT)</name>
    <dbReference type="NCBI Taxonomy" id="309798"/>
    <lineage>
        <taxon>Bacteria</taxon>
        <taxon>Pseudomonadati</taxon>
        <taxon>Coprothermobacterota</taxon>
        <taxon>Coprothermobacteria</taxon>
        <taxon>Coprothermobacterales</taxon>
        <taxon>Coprothermobacteraceae</taxon>
        <taxon>Coprothermobacter</taxon>
    </lineage>
</organism>
<evidence type="ECO:0000256" key="3">
    <source>
        <dbReference type="ARBA" id="ARBA00022801"/>
    </source>
</evidence>
<keyword evidence="3 5" id="KW-0378">Hydrolase</keyword>
<accession>B5YA34</accession>
<evidence type="ECO:0000256" key="2">
    <source>
        <dbReference type="ARBA" id="ARBA00022723"/>
    </source>
</evidence>
<dbReference type="Pfam" id="PF01979">
    <property type="entry name" value="Amidohydro_1"/>
    <property type="match status" value="1"/>
</dbReference>
<keyword evidence="6" id="KW-1185">Reference proteome</keyword>
<dbReference type="EMBL" id="CP001145">
    <property type="protein sequence ID" value="ACI17768.1"/>
    <property type="molecule type" value="Genomic_DNA"/>
</dbReference>
<dbReference type="GO" id="GO:0006046">
    <property type="term" value="P:N-acetylglucosamine catabolic process"/>
    <property type="evidence" value="ECO:0007669"/>
    <property type="project" value="TreeGrafter"/>
</dbReference>
<feature type="domain" description="Amidohydrolase-related" evidence="4">
    <location>
        <begin position="5"/>
        <end position="298"/>
    </location>
</feature>
<dbReference type="GO" id="GO:0046872">
    <property type="term" value="F:metal ion binding"/>
    <property type="evidence" value="ECO:0007669"/>
    <property type="project" value="UniProtKB-KW"/>
</dbReference>
<dbReference type="PANTHER" id="PTHR11113:SF14">
    <property type="entry name" value="N-ACETYLGLUCOSAMINE-6-PHOSPHATE DEACETYLASE"/>
    <property type="match status" value="1"/>
</dbReference>
<gene>
    <name evidence="5" type="primary">nagA1</name>
    <name evidence="5" type="ordered locus">COPRO5265_1330</name>
</gene>
<evidence type="ECO:0000256" key="1">
    <source>
        <dbReference type="ARBA" id="ARBA00010716"/>
    </source>
</evidence>
<proteinExistence type="inferred from homology"/>
<name>B5YA34_COPPD</name>
<dbReference type="HOGENOM" id="CLU_032482_1_2_9"/>
<dbReference type="InterPro" id="IPR006680">
    <property type="entry name" value="Amidohydro-rel"/>
</dbReference>
<reference evidence="5 6" key="2">
    <citation type="journal article" date="2014" name="Genome Announc.">
        <title>Complete Genome Sequence of Coprothermobacter proteolyticus DSM 5265.</title>
        <authorList>
            <person name="Alexiev A."/>
            <person name="Coil D.A."/>
            <person name="Badger J.H."/>
            <person name="Enticknap J."/>
            <person name="Ward N."/>
            <person name="Robb F.T."/>
            <person name="Eisen J.A."/>
        </authorList>
    </citation>
    <scope>NUCLEOTIDE SEQUENCE [LARGE SCALE GENOMIC DNA]</scope>
    <source>
        <strain evidence="6">ATCC 35245 / DSM 5265 / OCM 4 / BT</strain>
    </source>
</reference>
<dbReference type="InterPro" id="IPR003764">
    <property type="entry name" value="GlcNAc_6-P_deAcase"/>
</dbReference>
<dbReference type="STRING" id="309798.COPRO5265_1330"/>
<dbReference type="PANTHER" id="PTHR11113">
    <property type="entry name" value="N-ACETYLGLUCOSAMINE-6-PHOSPHATE DEACETYLASE"/>
    <property type="match status" value="1"/>
</dbReference>
<dbReference type="eggNOG" id="COG1820">
    <property type="taxonomic scope" value="Bacteria"/>
</dbReference>
<evidence type="ECO:0000259" key="4">
    <source>
        <dbReference type="Pfam" id="PF01979"/>
    </source>
</evidence>
<sequence>MIRRLPGLVDSHVHGAVGKSVMDGIDAIKEIGEYLALNGIYGWFPTTRTAPWDGILEAVNSIVIASRQQSSAEARILGVHVEGPFLNPDFHGSQPVEYIIKPSLQKAEKLVKAAQGLPLIVTLAPEAPGAAEVIDYLVKNGVVVSLGHTGATYEQMQRAISIGANRVTHLFNSMKFFHHREPGPIGTALFSDAYVELIVDGVHVHPATVGLTLKAKGLSRVVFVSNGTEGMGLEDGVYELDGHVLRVEKGAVYEDNTLMGSATNLKDGVISLSRKLNIPLEDLWITASRAPLESVGLDIDLPLCTVSDSY</sequence>
<dbReference type="Gene3D" id="3.20.20.140">
    <property type="entry name" value="Metal-dependent hydrolases"/>
    <property type="match status" value="1"/>
</dbReference>
<dbReference type="KEGG" id="cpo:COPRO5265_1330"/>
<evidence type="ECO:0000313" key="5">
    <source>
        <dbReference type="EMBL" id="ACI17768.1"/>
    </source>
</evidence>
<keyword evidence="2" id="KW-0479">Metal-binding</keyword>
<dbReference type="SUPFAM" id="SSF51556">
    <property type="entry name" value="Metallo-dependent hydrolases"/>
    <property type="match status" value="1"/>
</dbReference>
<dbReference type="OrthoDB" id="9776488at2"/>
<dbReference type="InterPro" id="IPR032466">
    <property type="entry name" value="Metal_Hydrolase"/>
</dbReference>
<reference evidence="6" key="1">
    <citation type="submission" date="2008-08" db="EMBL/GenBank/DDBJ databases">
        <title>The complete genome sequence of Coprothermobacter proteolyticus strain ATCC 5245 / DSM 5265 / BT.</title>
        <authorList>
            <person name="Dodson R.J."/>
            <person name="Durkin A.S."/>
            <person name="Wu M."/>
            <person name="Eisen J."/>
            <person name="Sutton G."/>
        </authorList>
    </citation>
    <scope>NUCLEOTIDE SEQUENCE [LARGE SCALE GENOMIC DNA]</scope>
    <source>
        <strain evidence="6">ATCC 35245 / DSM 5265 / OCM 4 / BT</strain>
    </source>
</reference>